<dbReference type="AlphaFoldDB" id="A0A348B2A5"/>
<evidence type="ECO:0000313" key="1">
    <source>
        <dbReference type="EMBL" id="BBD72307.1"/>
    </source>
</evidence>
<dbReference type="Proteomes" id="UP000276741">
    <property type="component" value="Chromosome"/>
</dbReference>
<dbReference type="EMBL" id="BMQS01000004">
    <property type="protein sequence ID" value="GGT90379.1"/>
    <property type="molecule type" value="Genomic_DNA"/>
</dbReference>
<protein>
    <submittedName>
        <fullName evidence="1">Uncharacterized protein</fullName>
    </submittedName>
</protein>
<sequence>MLALSLVKGWVKSYVEEVARDKRVELEQIMGDLDPDCLSLLKAVLNSPALTEDLAVFVPKPSEEEFESLVAKVQVCLGRL</sequence>
<organism evidence="1 3">
    <name type="scientific">Sulfodiicoccus acidiphilus</name>
    <dbReference type="NCBI Taxonomy" id="1670455"/>
    <lineage>
        <taxon>Archaea</taxon>
        <taxon>Thermoproteota</taxon>
        <taxon>Thermoprotei</taxon>
        <taxon>Sulfolobales</taxon>
        <taxon>Sulfolobaceae</taxon>
        <taxon>Sulfodiicoccus</taxon>
    </lineage>
</organism>
<proteinExistence type="predicted"/>
<dbReference type="KEGG" id="sacd:HS1genome_0696"/>
<reference evidence="1" key="3">
    <citation type="journal article" date="2019" name="BMC Res. Notes">
        <title>Complete genome sequence of the Sulfodiicoccus acidiphilus strain HS-1T, the first crenarchaeon that lacks polB3, isolated from an acidic hot spring in Ohwaku-dani, Hakone, Japan.</title>
        <authorList>
            <person name="Sakai H.D."/>
            <person name="Kurosawa N."/>
        </authorList>
    </citation>
    <scope>NUCLEOTIDE SEQUENCE</scope>
    <source>
        <strain evidence="1">HS-1</strain>
    </source>
</reference>
<keyword evidence="3" id="KW-1185">Reference proteome</keyword>
<gene>
    <name evidence="2" type="ORF">GCM10007116_05240</name>
    <name evidence="1" type="ORF">HS1genome_0696</name>
</gene>
<reference evidence="3" key="2">
    <citation type="submission" date="2018-04" db="EMBL/GenBank/DDBJ databases">
        <title>Complete genome sequence of Sulfodiicoccus acidiphilus strain HS-1.</title>
        <authorList>
            <person name="Sakai H.D."/>
            <person name="Kurosawa N."/>
        </authorList>
    </citation>
    <scope>NUCLEOTIDE SEQUENCE [LARGE SCALE GENOMIC DNA]</scope>
    <source>
        <strain evidence="3">HS-1</strain>
    </source>
</reference>
<evidence type="ECO:0000313" key="3">
    <source>
        <dbReference type="Proteomes" id="UP000276741"/>
    </source>
</evidence>
<evidence type="ECO:0000313" key="2">
    <source>
        <dbReference type="EMBL" id="GGT90379.1"/>
    </source>
</evidence>
<dbReference type="RefSeq" id="WP_126449648.1">
    <property type="nucleotide sequence ID" value="NZ_AP018553.1"/>
</dbReference>
<name>A0A348B2A5_9CREN</name>
<dbReference type="GeneID" id="38666201"/>
<reference evidence="2" key="1">
    <citation type="journal article" date="2014" name="Int. J. Syst. Evol. Microbiol.">
        <title>Complete genome sequence of Corynebacterium casei LMG S-19264T (=DSM 44701T), isolated from a smear-ripened cheese.</title>
        <authorList>
            <consortium name="US DOE Joint Genome Institute (JGI-PGF)"/>
            <person name="Walter F."/>
            <person name="Albersmeier A."/>
            <person name="Kalinowski J."/>
            <person name="Ruckert C."/>
        </authorList>
    </citation>
    <scope>NUCLEOTIDE SEQUENCE</scope>
    <source>
        <strain evidence="2">JCM 31740</strain>
    </source>
</reference>
<accession>A0A348B2A5</accession>
<dbReference type="Proteomes" id="UP000616143">
    <property type="component" value="Unassembled WGS sequence"/>
</dbReference>
<reference evidence="2" key="4">
    <citation type="submission" date="2020-09" db="EMBL/GenBank/DDBJ databases">
        <authorList>
            <person name="Sun Q."/>
            <person name="Ohkuma M."/>
        </authorList>
    </citation>
    <scope>NUCLEOTIDE SEQUENCE</scope>
    <source>
        <strain evidence="2">JCM 31740</strain>
    </source>
</reference>
<dbReference type="EMBL" id="AP018553">
    <property type="protein sequence ID" value="BBD72307.1"/>
    <property type="molecule type" value="Genomic_DNA"/>
</dbReference>